<protein>
    <submittedName>
        <fullName evidence="4">Potassium voltage-gated channel subfamily S member 1</fullName>
    </submittedName>
</protein>
<comment type="caution">
    <text evidence="4">The sequence shown here is derived from an EMBL/GenBank/DDBJ whole genome shotgun (WGS) entry which is preliminary data.</text>
</comment>
<feature type="domain" description="Potassium channel tetramerisation-type BTB" evidence="3">
    <location>
        <begin position="77"/>
        <end position="141"/>
    </location>
</feature>
<organism evidence="4 5">
    <name type="scientific">Grus japonensis</name>
    <name type="common">Japanese crane</name>
    <name type="synonym">Red-crowned crane</name>
    <dbReference type="NCBI Taxonomy" id="30415"/>
    <lineage>
        <taxon>Eukaryota</taxon>
        <taxon>Metazoa</taxon>
        <taxon>Chordata</taxon>
        <taxon>Craniata</taxon>
        <taxon>Vertebrata</taxon>
        <taxon>Euteleostomi</taxon>
        <taxon>Archelosauria</taxon>
        <taxon>Archosauria</taxon>
        <taxon>Dinosauria</taxon>
        <taxon>Saurischia</taxon>
        <taxon>Theropoda</taxon>
        <taxon>Coelurosauria</taxon>
        <taxon>Aves</taxon>
        <taxon>Neognathae</taxon>
        <taxon>Neoaves</taxon>
        <taxon>Gruiformes</taxon>
        <taxon>Gruidae</taxon>
        <taxon>Grus</taxon>
    </lineage>
</organism>
<evidence type="ECO:0000313" key="5">
    <source>
        <dbReference type="Proteomes" id="UP001623348"/>
    </source>
</evidence>
<evidence type="ECO:0000256" key="1">
    <source>
        <dbReference type="SAM" id="MobiDB-lite"/>
    </source>
</evidence>
<proteinExistence type="predicted"/>
<dbReference type="Gene3D" id="3.30.710.10">
    <property type="entry name" value="Potassium Channel Kv1.1, Chain A"/>
    <property type="match status" value="1"/>
</dbReference>
<sequence>MKTVAALLLVGMLILWTELPTGCFWPSPPQEHPEQGEPCVPSSPALSRPQVEPAPALLIMVNKTLNYWGPGFEEDVININVGGLRRRLSSSALSKFPDTRLGRLLSCDSEESILQLCDDDDVSAREFYFDRNPGFFLYVLHLEP</sequence>
<feature type="chain" id="PRO_5044774505" evidence="2">
    <location>
        <begin position="24"/>
        <end position="144"/>
    </location>
</feature>
<dbReference type="InterPro" id="IPR003971">
    <property type="entry name" value="K_chnl_volt-dep_Kv5/Kv9"/>
</dbReference>
<keyword evidence="2" id="KW-0732">Signal</keyword>
<reference evidence="4 5" key="1">
    <citation type="submission" date="2024-06" db="EMBL/GenBank/DDBJ databases">
        <title>The draft genome of Grus japonensis, version 3.</title>
        <authorList>
            <person name="Nabeshima K."/>
            <person name="Suzuki S."/>
            <person name="Onuma M."/>
        </authorList>
    </citation>
    <scope>NUCLEOTIDE SEQUENCE [LARGE SCALE GENOMIC DNA]</scope>
    <source>
        <strain evidence="4 5">451A</strain>
    </source>
</reference>
<feature type="region of interest" description="Disordered" evidence="1">
    <location>
        <begin position="27"/>
        <end position="47"/>
    </location>
</feature>
<dbReference type="Pfam" id="PF02214">
    <property type="entry name" value="BTB_2"/>
    <property type="match status" value="1"/>
</dbReference>
<accession>A0ABC9XHV5</accession>
<feature type="signal peptide" evidence="2">
    <location>
        <begin position="1"/>
        <end position="23"/>
    </location>
</feature>
<dbReference type="InterPro" id="IPR011333">
    <property type="entry name" value="SKP1/BTB/POZ_sf"/>
</dbReference>
<dbReference type="EMBL" id="BAAFJT010000017">
    <property type="protein sequence ID" value="GAB0197255.1"/>
    <property type="molecule type" value="Genomic_DNA"/>
</dbReference>
<evidence type="ECO:0000259" key="3">
    <source>
        <dbReference type="Pfam" id="PF02214"/>
    </source>
</evidence>
<keyword evidence="5" id="KW-1185">Reference proteome</keyword>
<name>A0ABC9XHV5_GRUJA</name>
<dbReference type="Proteomes" id="UP001623348">
    <property type="component" value="Unassembled WGS sequence"/>
</dbReference>
<dbReference type="AlphaFoldDB" id="A0ABC9XHV5"/>
<dbReference type="SUPFAM" id="SSF54695">
    <property type="entry name" value="POZ domain"/>
    <property type="match status" value="1"/>
</dbReference>
<evidence type="ECO:0000256" key="2">
    <source>
        <dbReference type="SAM" id="SignalP"/>
    </source>
</evidence>
<evidence type="ECO:0000313" key="4">
    <source>
        <dbReference type="EMBL" id="GAB0197255.1"/>
    </source>
</evidence>
<dbReference type="PRINTS" id="PR01494">
    <property type="entry name" value="KV9CHANNEL"/>
</dbReference>
<gene>
    <name evidence="4" type="ORF">GRJ2_002190800</name>
</gene>
<dbReference type="InterPro" id="IPR003131">
    <property type="entry name" value="T1-type_BTB"/>
</dbReference>